<dbReference type="PROSITE" id="PS51832">
    <property type="entry name" value="HD_GYP"/>
    <property type="match status" value="1"/>
</dbReference>
<dbReference type="Pfam" id="PF13487">
    <property type="entry name" value="HD_5"/>
    <property type="match status" value="1"/>
</dbReference>
<dbReference type="PANTHER" id="PTHR43155:SF2">
    <property type="entry name" value="CYCLIC DI-GMP PHOSPHODIESTERASE PA4108"/>
    <property type="match status" value="1"/>
</dbReference>
<keyword evidence="4" id="KW-1185">Reference proteome</keyword>
<evidence type="ECO:0000259" key="2">
    <source>
        <dbReference type="PROSITE" id="PS51832"/>
    </source>
</evidence>
<evidence type="ECO:0000313" key="4">
    <source>
        <dbReference type="Proteomes" id="UP000056209"/>
    </source>
</evidence>
<feature type="domain" description="HD" evidence="1">
    <location>
        <begin position="72"/>
        <end position="194"/>
    </location>
</feature>
<reference evidence="4" key="1">
    <citation type="submission" date="2015-11" db="EMBL/GenBank/DDBJ databases">
        <title>Draft Genome Sequence of the Radioresistant Bacterium Deinococcus grandis, Isolated from Freshwater Fish in Japan.</title>
        <authorList>
            <person name="Satoh K."/>
            <person name="Onodera T."/>
            <person name="Omoso K."/>
            <person name="Takeda-Yano K."/>
            <person name="Katayama T."/>
            <person name="Oono Y."/>
            <person name="Narumi I."/>
        </authorList>
    </citation>
    <scope>NUCLEOTIDE SEQUENCE [LARGE SCALE GENOMIC DNA]</scope>
    <source>
        <strain evidence="4">ATCC 43672</strain>
    </source>
</reference>
<dbReference type="AlphaFoldDB" id="A0A100HMD5"/>
<dbReference type="Gene3D" id="1.10.3210.10">
    <property type="entry name" value="Hypothetical protein af1432"/>
    <property type="match status" value="1"/>
</dbReference>
<dbReference type="SUPFAM" id="SSF109604">
    <property type="entry name" value="HD-domain/PDEase-like"/>
    <property type="match status" value="1"/>
</dbReference>
<gene>
    <name evidence="3" type="ORF">DEIGR_200235</name>
</gene>
<dbReference type="InterPro" id="IPR003607">
    <property type="entry name" value="HD/PDEase_dom"/>
</dbReference>
<protein>
    <submittedName>
        <fullName evidence="3">Two-component response regulator variant</fullName>
    </submittedName>
</protein>
<dbReference type="EMBL" id="BCMS01000002">
    <property type="protein sequence ID" value="GAQ23380.1"/>
    <property type="molecule type" value="Genomic_DNA"/>
</dbReference>
<comment type="caution">
    <text evidence="3">The sequence shown here is derived from an EMBL/GenBank/DDBJ whole genome shotgun (WGS) entry which is preliminary data.</text>
</comment>
<feature type="domain" description="HD-GYP" evidence="2">
    <location>
        <begin position="50"/>
        <end position="245"/>
    </location>
</feature>
<evidence type="ECO:0000259" key="1">
    <source>
        <dbReference type="PROSITE" id="PS51831"/>
    </source>
</evidence>
<dbReference type="PANTHER" id="PTHR43155">
    <property type="entry name" value="CYCLIC DI-GMP PHOSPHODIESTERASE PA4108-RELATED"/>
    <property type="match status" value="1"/>
</dbReference>
<evidence type="ECO:0000313" key="3">
    <source>
        <dbReference type="EMBL" id="GAQ23380.1"/>
    </source>
</evidence>
<organism evidence="3 4">
    <name type="scientific">Deinococcus grandis</name>
    <dbReference type="NCBI Taxonomy" id="57498"/>
    <lineage>
        <taxon>Bacteria</taxon>
        <taxon>Thermotogati</taxon>
        <taxon>Deinococcota</taxon>
        <taxon>Deinococci</taxon>
        <taxon>Deinococcales</taxon>
        <taxon>Deinococcaceae</taxon>
        <taxon>Deinococcus</taxon>
    </lineage>
</organism>
<dbReference type="InterPro" id="IPR037522">
    <property type="entry name" value="HD_GYP_dom"/>
</dbReference>
<dbReference type="OrthoDB" id="9804747at2"/>
<dbReference type="NCBIfam" id="TIGR00277">
    <property type="entry name" value="HDIG"/>
    <property type="match status" value="1"/>
</dbReference>
<dbReference type="Proteomes" id="UP000056209">
    <property type="component" value="Unassembled WGS sequence"/>
</dbReference>
<dbReference type="InterPro" id="IPR006674">
    <property type="entry name" value="HD_domain"/>
</dbReference>
<proteinExistence type="predicted"/>
<dbReference type="PROSITE" id="PS51831">
    <property type="entry name" value="HD"/>
    <property type="match status" value="1"/>
</dbReference>
<sequence>MSDVPVPPAAEVPAEDPRVQELRLYAAQLERYAEEFGALFHRYKMQEAELEAATLAVVNAFVVALGAHDAYTRDHTQRVQRSALMIARTLGWSDTQLEEVRLGAVLHDIGKTSISDTVLCKPGRLSDTEYRNIQRHPVIGAHMISGFPALTSARPYVLYHHERFDGTGYPEGLRGHDIPIQGRLLAVADAVDAMLTLRPYRPPLRLEQVLRELHAGSGTQFDPQLVEAFLLSGALDLYDLAHTPDTPDEPGD</sequence>
<name>A0A100HMD5_9DEIO</name>
<dbReference type="InterPro" id="IPR006675">
    <property type="entry name" value="HDIG_dom"/>
</dbReference>
<dbReference type="SMART" id="SM00471">
    <property type="entry name" value="HDc"/>
    <property type="match status" value="1"/>
</dbReference>
<dbReference type="RefSeq" id="WP_058979181.1">
    <property type="nucleotide sequence ID" value="NZ_BCMS01000002.1"/>
</dbReference>
<accession>A0A100HMD5</accession>
<dbReference type="CDD" id="cd00077">
    <property type="entry name" value="HDc"/>
    <property type="match status" value="1"/>
</dbReference>